<sequence length="316" mass="37178">MIISASRRTDIPAFYHKWFMNRIQAGYCVVPNPFNRNQLYRIDLTPKDVEVIVFWTRNPQPLLSSLSELDQRGYKYYFQFTLMNNPTFIETNKLPLSKAIKVFQELAKLMGYEKVIWRYDPIVFSPYTDIDFHLQQYQHIARQLSGYTSRCVISFMDRYAKNNPRLKKIEKEQNIKISSFEDIPEVFSVFLPSIANIAHQYNMQLFSCAESWDLDSYGIKHGKCIDDDYINQVFQIEVNHKKDSSQREACGCVKSKDIGMYDSCLFGCQYCYATTSFDKARENHRQHNPDSPSLIGWYDIEPKFQPKQLEITNLFG</sequence>
<reference evidence="1 2" key="1">
    <citation type="submission" date="2020-10" db="EMBL/GenBank/DDBJ databases">
        <authorList>
            <person name="Castelo-Branco R."/>
            <person name="Eusebio N."/>
            <person name="Adriana R."/>
            <person name="Vieira A."/>
            <person name="Brugerolle De Fraissinette N."/>
            <person name="Rezende De Castro R."/>
            <person name="Schneider M.P."/>
            <person name="Vasconcelos V."/>
            <person name="Leao P.N."/>
        </authorList>
    </citation>
    <scope>NUCLEOTIDE SEQUENCE [LARGE SCALE GENOMIC DNA]</scope>
    <source>
        <strain evidence="1 2">LEGE 06226</strain>
    </source>
</reference>
<protein>
    <submittedName>
        <fullName evidence="1">DUF1848 domain-containing protein</fullName>
    </submittedName>
</protein>
<gene>
    <name evidence="1" type="ORF">IQ236_08750</name>
</gene>
<comment type="caution">
    <text evidence="1">The sequence shown here is derived from an EMBL/GenBank/DDBJ whole genome shotgun (WGS) entry which is preliminary data.</text>
</comment>
<evidence type="ECO:0000313" key="2">
    <source>
        <dbReference type="Proteomes" id="UP000640725"/>
    </source>
</evidence>
<dbReference type="EMBL" id="JADEWU010000014">
    <property type="protein sequence ID" value="MBE9143312.1"/>
    <property type="molecule type" value="Genomic_DNA"/>
</dbReference>
<evidence type="ECO:0000313" key="1">
    <source>
        <dbReference type="EMBL" id="MBE9143312.1"/>
    </source>
</evidence>
<dbReference type="Proteomes" id="UP000640725">
    <property type="component" value="Unassembled WGS sequence"/>
</dbReference>
<keyword evidence="2" id="KW-1185">Reference proteome</keyword>
<name>A0ABR9UA53_9CYAN</name>
<proteinExistence type="predicted"/>
<accession>A0ABR9UA53</accession>
<dbReference type="RefSeq" id="WP_193868904.1">
    <property type="nucleotide sequence ID" value="NZ_JADEWU010000014.1"/>
</dbReference>
<organism evidence="1 2">
    <name type="scientific">Planktothrix mougeotii LEGE 06226</name>
    <dbReference type="NCBI Taxonomy" id="1828728"/>
    <lineage>
        <taxon>Bacteria</taxon>
        <taxon>Bacillati</taxon>
        <taxon>Cyanobacteriota</taxon>
        <taxon>Cyanophyceae</taxon>
        <taxon>Oscillatoriophycideae</taxon>
        <taxon>Oscillatoriales</taxon>
        <taxon>Microcoleaceae</taxon>
        <taxon>Planktothrix</taxon>
    </lineage>
</organism>
<dbReference type="Pfam" id="PF08902">
    <property type="entry name" value="DUF1848"/>
    <property type="match status" value="1"/>
</dbReference>
<dbReference type="InterPro" id="IPR014998">
    <property type="entry name" value="DUF1848"/>
</dbReference>